<dbReference type="PANTHER" id="PTHR39173">
    <property type="entry name" value="ACETYLTRANSFERASE"/>
    <property type="match status" value="1"/>
</dbReference>
<dbReference type="EMBL" id="FONV01000003">
    <property type="protein sequence ID" value="SFE73723.1"/>
    <property type="molecule type" value="Genomic_DNA"/>
</dbReference>
<sequence>MPELTAPTAALHASWIESRDEWGRGVHQDGAGVRETDDVDSPEGFADWVARLTDAEKQAPDGWVPCTFRWIVEGDRYLGAIALRHELNDFLLEAGGHIGYGLRPSARGNGLASWALARILPEARARGLERVLITCNVDNGASARTIERNGGVLEDVRDTEIGRIRRYWITL</sequence>
<dbReference type="Pfam" id="PF13302">
    <property type="entry name" value="Acetyltransf_3"/>
    <property type="match status" value="1"/>
</dbReference>
<keyword evidence="2" id="KW-0808">Transferase</keyword>
<evidence type="ECO:0000313" key="3">
    <source>
        <dbReference type="Proteomes" id="UP000199645"/>
    </source>
</evidence>
<dbReference type="AlphaFoldDB" id="A0A1I2D107"/>
<accession>A0A1I2D107</accession>
<dbReference type="Proteomes" id="UP000199645">
    <property type="component" value="Unassembled WGS sequence"/>
</dbReference>
<feature type="domain" description="N-acetyltransferase" evidence="1">
    <location>
        <begin position="31"/>
        <end position="171"/>
    </location>
</feature>
<dbReference type="PANTHER" id="PTHR39173:SF1">
    <property type="entry name" value="ACETYLTRANSFERASE"/>
    <property type="match status" value="1"/>
</dbReference>
<dbReference type="PROSITE" id="PS51186">
    <property type="entry name" value="GNAT"/>
    <property type="match status" value="1"/>
</dbReference>
<dbReference type="RefSeq" id="WP_093611777.1">
    <property type="nucleotide sequence ID" value="NZ_BOMT01000006.1"/>
</dbReference>
<gene>
    <name evidence="2" type="ORF">SAMN05421541_103307</name>
</gene>
<keyword evidence="3" id="KW-1185">Reference proteome</keyword>
<dbReference type="OrthoDB" id="9797989at2"/>
<dbReference type="SUPFAM" id="SSF55729">
    <property type="entry name" value="Acyl-CoA N-acyltransferases (Nat)"/>
    <property type="match status" value="1"/>
</dbReference>
<organism evidence="2 3">
    <name type="scientific">Actinoplanes philippinensis</name>
    <dbReference type="NCBI Taxonomy" id="35752"/>
    <lineage>
        <taxon>Bacteria</taxon>
        <taxon>Bacillati</taxon>
        <taxon>Actinomycetota</taxon>
        <taxon>Actinomycetes</taxon>
        <taxon>Micromonosporales</taxon>
        <taxon>Micromonosporaceae</taxon>
        <taxon>Actinoplanes</taxon>
    </lineage>
</organism>
<dbReference type="InterPro" id="IPR016181">
    <property type="entry name" value="Acyl_CoA_acyltransferase"/>
</dbReference>
<proteinExistence type="predicted"/>
<protein>
    <submittedName>
        <fullName evidence="2">Predicted acetyltransferase</fullName>
    </submittedName>
</protein>
<reference evidence="2 3" key="1">
    <citation type="submission" date="2016-10" db="EMBL/GenBank/DDBJ databases">
        <authorList>
            <person name="de Groot N.N."/>
        </authorList>
    </citation>
    <scope>NUCLEOTIDE SEQUENCE [LARGE SCALE GENOMIC DNA]</scope>
    <source>
        <strain evidence="2 3">DSM 43019</strain>
    </source>
</reference>
<name>A0A1I2D107_9ACTN</name>
<dbReference type="InterPro" id="IPR000182">
    <property type="entry name" value="GNAT_dom"/>
</dbReference>
<evidence type="ECO:0000259" key="1">
    <source>
        <dbReference type="PROSITE" id="PS51186"/>
    </source>
</evidence>
<dbReference type="Gene3D" id="3.40.630.30">
    <property type="match status" value="1"/>
</dbReference>
<evidence type="ECO:0000313" key="2">
    <source>
        <dbReference type="EMBL" id="SFE73723.1"/>
    </source>
</evidence>
<dbReference type="STRING" id="35752.SAMN05421541_103307"/>
<dbReference type="GO" id="GO:0016747">
    <property type="term" value="F:acyltransferase activity, transferring groups other than amino-acyl groups"/>
    <property type="evidence" value="ECO:0007669"/>
    <property type="project" value="InterPro"/>
</dbReference>